<evidence type="ECO:0000256" key="5">
    <source>
        <dbReference type="ARBA" id="ARBA00022801"/>
    </source>
</evidence>
<accession>A0A4S4LM89</accession>
<dbReference type="GO" id="GO:0004560">
    <property type="term" value="F:alpha-L-fucosidase activity"/>
    <property type="evidence" value="ECO:0007669"/>
    <property type="project" value="UniProtKB-EC"/>
</dbReference>
<dbReference type="InterPro" id="IPR013780">
    <property type="entry name" value="Glyco_hydro_b"/>
</dbReference>
<dbReference type="InterPro" id="IPR016286">
    <property type="entry name" value="FUC_metazoa-typ"/>
</dbReference>
<feature type="signal peptide" evidence="7">
    <location>
        <begin position="1"/>
        <end position="23"/>
    </location>
</feature>
<feature type="chain" id="PRO_5020887283" description="alpha-L-fucosidase" evidence="7">
    <location>
        <begin position="24"/>
        <end position="842"/>
    </location>
</feature>
<evidence type="ECO:0000256" key="3">
    <source>
        <dbReference type="ARBA" id="ARBA00012662"/>
    </source>
</evidence>
<dbReference type="InterPro" id="IPR000933">
    <property type="entry name" value="Glyco_hydro_29"/>
</dbReference>
<evidence type="ECO:0000313" key="9">
    <source>
        <dbReference type="EMBL" id="THH13229.1"/>
    </source>
</evidence>
<dbReference type="Gene3D" id="3.20.20.80">
    <property type="entry name" value="Glycosidases"/>
    <property type="match status" value="1"/>
</dbReference>
<name>A0A4S4LM89_9AGAM</name>
<dbReference type="Proteomes" id="UP000310158">
    <property type="component" value="Unassembled WGS sequence"/>
</dbReference>
<dbReference type="InterPro" id="IPR017853">
    <property type="entry name" value="GH"/>
</dbReference>
<gene>
    <name evidence="9" type="ORF">EW146_g6969</name>
</gene>
<proteinExistence type="inferred from homology"/>
<dbReference type="Pfam" id="PF01120">
    <property type="entry name" value="Alpha_L_fucos"/>
    <property type="match status" value="1"/>
</dbReference>
<dbReference type="GO" id="GO:0006004">
    <property type="term" value="P:fucose metabolic process"/>
    <property type="evidence" value="ECO:0007669"/>
    <property type="project" value="InterPro"/>
</dbReference>
<organism evidence="9 10">
    <name type="scientific">Bondarzewia mesenterica</name>
    <dbReference type="NCBI Taxonomy" id="1095465"/>
    <lineage>
        <taxon>Eukaryota</taxon>
        <taxon>Fungi</taxon>
        <taxon>Dikarya</taxon>
        <taxon>Basidiomycota</taxon>
        <taxon>Agaricomycotina</taxon>
        <taxon>Agaricomycetes</taxon>
        <taxon>Russulales</taxon>
        <taxon>Bondarzewiaceae</taxon>
        <taxon>Bondarzewia</taxon>
    </lineage>
</organism>
<comment type="similarity">
    <text evidence="2">Belongs to the glycosyl hydrolase 29 family.</text>
</comment>
<dbReference type="Gene3D" id="2.60.40.1180">
    <property type="entry name" value="Golgi alpha-mannosidase II"/>
    <property type="match status" value="1"/>
</dbReference>
<keyword evidence="5" id="KW-0378">Hydrolase</keyword>
<keyword evidence="6" id="KW-0326">Glycosidase</keyword>
<evidence type="ECO:0000256" key="1">
    <source>
        <dbReference type="ARBA" id="ARBA00004071"/>
    </source>
</evidence>
<dbReference type="EC" id="3.2.1.51" evidence="3"/>
<dbReference type="SUPFAM" id="SSF51445">
    <property type="entry name" value="(Trans)glycosidases"/>
    <property type="match status" value="1"/>
</dbReference>
<dbReference type="EMBL" id="SGPL01000375">
    <property type="protein sequence ID" value="THH13229.1"/>
    <property type="molecule type" value="Genomic_DNA"/>
</dbReference>
<reference evidence="9 10" key="1">
    <citation type="submission" date="2019-02" db="EMBL/GenBank/DDBJ databases">
        <title>Genome sequencing of the rare red list fungi Bondarzewia mesenterica.</title>
        <authorList>
            <person name="Buettner E."/>
            <person name="Kellner H."/>
        </authorList>
    </citation>
    <scope>NUCLEOTIDE SEQUENCE [LARGE SCALE GENOMIC DNA]</scope>
    <source>
        <strain evidence="9 10">DSM 108281</strain>
    </source>
</reference>
<evidence type="ECO:0000256" key="4">
    <source>
        <dbReference type="ARBA" id="ARBA00022729"/>
    </source>
</evidence>
<evidence type="ECO:0000256" key="2">
    <source>
        <dbReference type="ARBA" id="ARBA00007951"/>
    </source>
</evidence>
<dbReference type="OrthoDB" id="6039950at2759"/>
<comment type="function">
    <text evidence="1">Alpha-L-fucosidase is responsible for hydrolyzing the alpha-1,6-linked fucose joined to the reducing-end N-acetylglucosamine of the carbohydrate moieties of glycoproteins.</text>
</comment>
<keyword evidence="4 7" id="KW-0732">Signal</keyword>
<sequence>MFLFHFPLVSLFSLFWGLDFVLAVSVKLDLSPFFNAKAASSGLDDTRANFDGSGRAYPVEWLPSSSTFNFTGIEFDLPLFHSLSTLDTVRSSSQTISVPEGSGAFQSFNALAVGLGDVRVSNVTFNFDDGTSEETAIIVAPWYSGGSIFNGPISTFRVRPFHYANATLDYNMTIDRNRTHIHFVTVSVRNDRNLTSVTLPVQSSNINFFSITLLSADASINASAVEAAALASLGRLHRSVESQVVSDAVPALSVQNVRSTTKWLGEATSKDSRTQIIEVTINNLSPRDGALSEWVTANHTVSLFSSSLHTVVPGYFRRLRTNDQVTVVVGVQNANGVASGSNATVTVVVKDERGSEVTLVGGSQPWQVIAGIPEYQNDDSSLDTHESPEWYEDAKFDSLGEPRLIQDEGNGVMNINQGVYSVPAWAPSGQQYAEWYNWQLHNPPNSNSPTWVHHLNTYGADIVYDDFIANFTASAWNPDDWVDLIVNAGAKYFVLVTKHHDGFALFDTGESSNRNSLLLGPKRDIVKDLLDSAKARHPNLHRGTYFSMPEWFHPQYAPYARVSFPGRPALNAFNGSCCDPYTGYVKVNDFLQDIQRPQMEALFYKYETEILWCDIGGWSSFPEFAGDWYNYAASQGRQVARDDRCGSNQTDFVTPEYATYPARLSQKWESSEGIDPFSYGYNSDTPSDAYQKASGIIPKLIDMVSKGGNYLLDIGPKADGTVIPEMTTPLLEIGTWLNSSGEAIYGTRPWWIASGDSTPGFTDVRFTTKPDAFYIIALARPNGTLSTAAPVPITHGDKITMLGGTGRALNWTTSDDGIVSVSVRGEDLDSVQYAWAFKVTYA</sequence>
<dbReference type="PRINTS" id="PR00741">
    <property type="entry name" value="GLHYDRLASE29"/>
</dbReference>
<dbReference type="SMART" id="SM00812">
    <property type="entry name" value="Alpha_L_fucos"/>
    <property type="match status" value="1"/>
</dbReference>
<dbReference type="AlphaFoldDB" id="A0A4S4LM89"/>
<protein>
    <recommendedName>
        <fullName evidence="3">alpha-L-fucosidase</fullName>
        <ecNumber evidence="3">3.2.1.51</ecNumber>
    </recommendedName>
</protein>
<dbReference type="PANTHER" id="PTHR10030:SF37">
    <property type="entry name" value="ALPHA-L-FUCOSIDASE-RELATED"/>
    <property type="match status" value="1"/>
</dbReference>
<keyword evidence="10" id="KW-1185">Reference proteome</keyword>
<evidence type="ECO:0000313" key="10">
    <source>
        <dbReference type="Proteomes" id="UP000310158"/>
    </source>
</evidence>
<evidence type="ECO:0000256" key="6">
    <source>
        <dbReference type="ARBA" id="ARBA00023295"/>
    </source>
</evidence>
<dbReference type="InterPro" id="IPR057739">
    <property type="entry name" value="Glyco_hydro_29_N"/>
</dbReference>
<dbReference type="GO" id="GO:0016139">
    <property type="term" value="P:glycoside catabolic process"/>
    <property type="evidence" value="ECO:0007669"/>
    <property type="project" value="TreeGrafter"/>
</dbReference>
<dbReference type="PANTHER" id="PTHR10030">
    <property type="entry name" value="ALPHA-L-FUCOSIDASE"/>
    <property type="match status" value="1"/>
</dbReference>
<evidence type="ECO:0000256" key="7">
    <source>
        <dbReference type="SAM" id="SignalP"/>
    </source>
</evidence>
<feature type="domain" description="Glycoside hydrolase family 29 N-terminal" evidence="8">
    <location>
        <begin position="374"/>
        <end position="742"/>
    </location>
</feature>
<comment type="caution">
    <text evidence="9">The sequence shown here is derived from an EMBL/GenBank/DDBJ whole genome shotgun (WGS) entry which is preliminary data.</text>
</comment>
<evidence type="ECO:0000259" key="8">
    <source>
        <dbReference type="Pfam" id="PF01120"/>
    </source>
</evidence>